<dbReference type="Proteomes" id="UP000078486">
    <property type="component" value="Unassembled WGS sequence"/>
</dbReference>
<evidence type="ECO:0000313" key="7">
    <source>
        <dbReference type="Proteomes" id="UP000078486"/>
    </source>
</evidence>
<dbReference type="Gene3D" id="2.60.200.40">
    <property type="match status" value="1"/>
</dbReference>
<evidence type="ECO:0000256" key="4">
    <source>
        <dbReference type="ARBA" id="ARBA00022840"/>
    </source>
</evidence>
<keyword evidence="4" id="KW-0067">ATP-binding</keyword>
<keyword evidence="3" id="KW-0418">Kinase</keyword>
<accession>A0A178IH55</accession>
<evidence type="ECO:0000313" key="6">
    <source>
        <dbReference type="EMBL" id="OAM88419.1"/>
    </source>
</evidence>
<comment type="caution">
    <text evidence="6">The sequence shown here is derived from an EMBL/GenBank/DDBJ whole genome shotgun (WGS) entry which is preliminary data.</text>
</comment>
<dbReference type="InterPro" id="IPR017438">
    <property type="entry name" value="ATP-NAD_kinase_N"/>
</dbReference>
<dbReference type="STRING" id="1184151.AW736_19080"/>
<sequence length="301" mass="32694">MIKARFIYNPRSGYNIKSPGVIERTRRFIAENTARFDAALVSTTHPHHATELARDAVAAGCELVVAVGGDGTLNEVASGLVHSRVTLGLIPCGSGNGLGRHLGIPGPGERAFHTLLHGTPRLIDTGLVNETHRFFNVMGLGFDAEISRRFHSLTLRGLPTYLRLIVGTWLRYRRPSVAITEPASARIDTRAFILAVANSDQYGNNGYIAPGATLDDGLLDLTLIRRAHILNVLPLALRLVTQKLHPSRNIHRARAAHFIIDRAAPGLIHTDGEPRESPARVDIRVVPKSLRILAPSGQGNS</sequence>
<evidence type="ECO:0000256" key="3">
    <source>
        <dbReference type="ARBA" id="ARBA00022777"/>
    </source>
</evidence>
<dbReference type="AlphaFoldDB" id="A0A178IH55"/>
<dbReference type="InterPro" id="IPR001206">
    <property type="entry name" value="Diacylglycerol_kinase_cat_dom"/>
</dbReference>
<dbReference type="RefSeq" id="WP_068771890.1">
    <property type="nucleotide sequence ID" value="NZ_CP109796.1"/>
</dbReference>
<keyword evidence="1" id="KW-0808">Transferase</keyword>
<dbReference type="PANTHER" id="PTHR12358">
    <property type="entry name" value="SPHINGOSINE KINASE"/>
    <property type="match status" value="1"/>
</dbReference>
<gene>
    <name evidence="6" type="ORF">AW736_19080</name>
</gene>
<dbReference type="Gene3D" id="3.40.50.10330">
    <property type="entry name" value="Probable inorganic polyphosphate/atp-NAD kinase, domain 1"/>
    <property type="match status" value="1"/>
</dbReference>
<dbReference type="GO" id="GO:0005886">
    <property type="term" value="C:plasma membrane"/>
    <property type="evidence" value="ECO:0007669"/>
    <property type="project" value="TreeGrafter"/>
</dbReference>
<evidence type="ECO:0000256" key="1">
    <source>
        <dbReference type="ARBA" id="ARBA00022679"/>
    </source>
</evidence>
<keyword evidence="2" id="KW-0547">Nucleotide-binding</keyword>
<dbReference type="Pfam" id="PF00781">
    <property type="entry name" value="DAGK_cat"/>
    <property type="match status" value="1"/>
</dbReference>
<keyword evidence="7" id="KW-1185">Reference proteome</keyword>
<dbReference type="EMBL" id="LRRQ01000136">
    <property type="protein sequence ID" value="OAM88419.1"/>
    <property type="molecule type" value="Genomic_DNA"/>
</dbReference>
<dbReference type="InterPro" id="IPR016064">
    <property type="entry name" value="NAD/diacylglycerol_kinase_sf"/>
</dbReference>
<protein>
    <recommendedName>
        <fullName evidence="5">DAGKc domain-containing protein</fullName>
    </recommendedName>
</protein>
<organism evidence="6 7">
    <name type="scientific">Termitidicoccus mucosus</name>
    <dbReference type="NCBI Taxonomy" id="1184151"/>
    <lineage>
        <taxon>Bacteria</taxon>
        <taxon>Pseudomonadati</taxon>
        <taxon>Verrucomicrobiota</taxon>
        <taxon>Opitutia</taxon>
        <taxon>Opitutales</taxon>
        <taxon>Opitutaceae</taxon>
        <taxon>Termitidicoccus</taxon>
    </lineage>
</organism>
<dbReference type="PANTHER" id="PTHR12358:SF106">
    <property type="entry name" value="LIPID KINASE YEGS"/>
    <property type="match status" value="1"/>
</dbReference>
<name>A0A178IH55_9BACT</name>
<dbReference type="GO" id="GO:0005524">
    <property type="term" value="F:ATP binding"/>
    <property type="evidence" value="ECO:0007669"/>
    <property type="project" value="UniProtKB-KW"/>
</dbReference>
<evidence type="ECO:0000256" key="2">
    <source>
        <dbReference type="ARBA" id="ARBA00022741"/>
    </source>
</evidence>
<dbReference type="Pfam" id="PF19279">
    <property type="entry name" value="YegS_C"/>
    <property type="match status" value="1"/>
</dbReference>
<proteinExistence type="predicted"/>
<dbReference type="InterPro" id="IPR045540">
    <property type="entry name" value="YegS/DAGK_C"/>
</dbReference>
<dbReference type="PROSITE" id="PS50146">
    <property type="entry name" value="DAGK"/>
    <property type="match status" value="1"/>
</dbReference>
<feature type="domain" description="DAGKc" evidence="5">
    <location>
        <begin position="1"/>
        <end position="132"/>
    </location>
</feature>
<dbReference type="GO" id="GO:0016301">
    <property type="term" value="F:kinase activity"/>
    <property type="evidence" value="ECO:0007669"/>
    <property type="project" value="UniProtKB-KW"/>
</dbReference>
<evidence type="ECO:0000259" key="5">
    <source>
        <dbReference type="PROSITE" id="PS50146"/>
    </source>
</evidence>
<reference evidence="6 7" key="1">
    <citation type="submission" date="2016-01" db="EMBL/GenBank/DDBJ databases">
        <title>High potential of lignocellulose degradation of a new Verrucomicrobia species.</title>
        <authorList>
            <person name="Wang Y."/>
            <person name="Shi Y."/>
            <person name="Qiu Z."/>
            <person name="Liu S."/>
            <person name="Yang H."/>
        </authorList>
    </citation>
    <scope>NUCLEOTIDE SEQUENCE [LARGE SCALE GENOMIC DNA]</scope>
    <source>
        <strain evidence="6 7">TSB47</strain>
    </source>
</reference>
<dbReference type="SMART" id="SM00046">
    <property type="entry name" value="DAGKc"/>
    <property type="match status" value="1"/>
</dbReference>
<dbReference type="SUPFAM" id="SSF111331">
    <property type="entry name" value="NAD kinase/diacylglycerol kinase-like"/>
    <property type="match status" value="1"/>
</dbReference>
<dbReference type="InterPro" id="IPR050187">
    <property type="entry name" value="Lipid_Phosphate_FormReg"/>
</dbReference>